<feature type="compositionally biased region" description="Basic and acidic residues" evidence="1">
    <location>
        <begin position="47"/>
        <end position="69"/>
    </location>
</feature>
<feature type="compositionally biased region" description="Basic and acidic residues" evidence="1">
    <location>
        <begin position="1"/>
        <end position="13"/>
    </location>
</feature>
<keyword evidence="2" id="KW-1133">Transmembrane helix</keyword>
<reference evidence="3 4" key="1">
    <citation type="submission" date="2020-07" db="EMBL/GenBank/DDBJ databases">
        <title>Sequencing the genomes of 1000 actinobacteria strains.</title>
        <authorList>
            <person name="Klenk H.-P."/>
        </authorList>
    </citation>
    <scope>NUCLEOTIDE SEQUENCE [LARGE SCALE GENOMIC DNA]</scope>
    <source>
        <strain evidence="3 4">DSM 44749</strain>
    </source>
</reference>
<feature type="compositionally biased region" description="Basic residues" evidence="1">
    <location>
        <begin position="237"/>
        <end position="249"/>
    </location>
</feature>
<dbReference type="Proteomes" id="UP000549695">
    <property type="component" value="Unassembled WGS sequence"/>
</dbReference>
<feature type="transmembrane region" description="Helical" evidence="2">
    <location>
        <begin position="362"/>
        <end position="381"/>
    </location>
</feature>
<evidence type="ECO:0000313" key="4">
    <source>
        <dbReference type="Proteomes" id="UP000549695"/>
    </source>
</evidence>
<dbReference type="InterPro" id="IPR045382">
    <property type="entry name" value="DUF6529"/>
</dbReference>
<keyword evidence="2" id="KW-0472">Membrane</keyword>
<organism evidence="3 4">
    <name type="scientific">Pseudonocardia alni</name>
    <name type="common">Amycolata alni</name>
    <dbReference type="NCBI Taxonomy" id="33907"/>
    <lineage>
        <taxon>Bacteria</taxon>
        <taxon>Bacillati</taxon>
        <taxon>Actinomycetota</taxon>
        <taxon>Actinomycetes</taxon>
        <taxon>Pseudonocardiales</taxon>
        <taxon>Pseudonocardiaceae</taxon>
        <taxon>Pseudonocardia</taxon>
    </lineage>
</organism>
<gene>
    <name evidence="3" type="ORF">HDA37_002824</name>
</gene>
<feature type="compositionally biased region" description="Basic and acidic residues" evidence="1">
    <location>
        <begin position="215"/>
        <end position="235"/>
    </location>
</feature>
<comment type="caution">
    <text evidence="3">The sequence shown here is derived from an EMBL/GenBank/DDBJ whole genome shotgun (WGS) entry which is preliminary data.</text>
</comment>
<dbReference type="RefSeq" id="WP_246352688.1">
    <property type="nucleotide sequence ID" value="NZ_BAAAJZ010000003.1"/>
</dbReference>
<accession>A0A852W1M3</accession>
<feature type="compositionally biased region" description="Low complexity" evidence="1">
    <location>
        <begin position="96"/>
        <end position="108"/>
    </location>
</feature>
<keyword evidence="2" id="KW-0812">Transmembrane</keyword>
<evidence type="ECO:0000256" key="1">
    <source>
        <dbReference type="SAM" id="MobiDB-lite"/>
    </source>
</evidence>
<keyword evidence="4" id="KW-1185">Reference proteome</keyword>
<evidence type="ECO:0000313" key="3">
    <source>
        <dbReference type="EMBL" id="NYG02539.1"/>
    </source>
</evidence>
<feature type="transmembrane region" description="Helical" evidence="2">
    <location>
        <begin position="281"/>
        <end position="300"/>
    </location>
</feature>
<feature type="compositionally biased region" description="Low complexity" evidence="1">
    <location>
        <begin position="197"/>
        <end position="214"/>
    </location>
</feature>
<feature type="transmembrane region" description="Helical" evidence="2">
    <location>
        <begin position="415"/>
        <end position="442"/>
    </location>
</feature>
<evidence type="ECO:0000256" key="2">
    <source>
        <dbReference type="SAM" id="Phobius"/>
    </source>
</evidence>
<feature type="region of interest" description="Disordered" evidence="1">
    <location>
        <begin position="1"/>
        <end position="267"/>
    </location>
</feature>
<sequence>MSPRARHADRELTDPVGFAPVSADIPSPRGPEHSGGWAAVPEPSWAPDHDPGGDADRWAGTADRRRDAVAGDLFTPTGPLTPPPGGGSGAHGVTTPRRPAPAAGAARPGRPRRAAGDDPPSGWSEGADDTTWSGSTPGRSRPAGADRLHWSDHADHADHRGRPAGTADHPDAYEPLAGYAEPGRYDRTGYGTGDGAAAGADVRTGAPAEDPAAAYRERPARPAVRDRADGDDGPARRPGRRGPGRRRSRATAPDPARARRRPDAEAAHDVAVPAEGLSWRVVAVPVVVGSLVAVALGVWARQHVGTGVAVNLAGFSSGAAAKAWLGSAALVLAVVQGVTGRMMMRGYADPVTAVAHRWSGRAAVLVTVPVAVQCLYAFGWSGATTSALLHSALGCLFYGAFVTKMLLLRRPGVPGWLLAVAGGVLLAVLAGVWLTSALWFFAGHGLSF</sequence>
<dbReference type="GeneID" id="98055478"/>
<name>A0A852W1M3_PSEA5</name>
<dbReference type="AlphaFoldDB" id="A0A852W1M3"/>
<feature type="transmembrane region" description="Helical" evidence="2">
    <location>
        <begin position="312"/>
        <end position="335"/>
    </location>
</feature>
<feature type="transmembrane region" description="Helical" evidence="2">
    <location>
        <begin position="387"/>
        <end position="408"/>
    </location>
</feature>
<dbReference type="Pfam" id="PF20139">
    <property type="entry name" value="DUF6529"/>
    <property type="match status" value="1"/>
</dbReference>
<dbReference type="EMBL" id="JACCCZ010000001">
    <property type="protein sequence ID" value="NYG02539.1"/>
    <property type="molecule type" value="Genomic_DNA"/>
</dbReference>
<proteinExistence type="predicted"/>
<feature type="compositionally biased region" description="Basic and acidic residues" evidence="1">
    <location>
        <begin position="144"/>
        <end position="161"/>
    </location>
</feature>
<protein>
    <submittedName>
        <fullName evidence="3">Uncharacterized protein</fullName>
    </submittedName>
</protein>